<organism evidence="1 2">
    <name type="scientific">Cardiocondyla obscurior</name>
    <dbReference type="NCBI Taxonomy" id="286306"/>
    <lineage>
        <taxon>Eukaryota</taxon>
        <taxon>Metazoa</taxon>
        <taxon>Ecdysozoa</taxon>
        <taxon>Arthropoda</taxon>
        <taxon>Hexapoda</taxon>
        <taxon>Insecta</taxon>
        <taxon>Pterygota</taxon>
        <taxon>Neoptera</taxon>
        <taxon>Endopterygota</taxon>
        <taxon>Hymenoptera</taxon>
        <taxon>Apocrita</taxon>
        <taxon>Aculeata</taxon>
        <taxon>Formicoidea</taxon>
        <taxon>Formicidae</taxon>
        <taxon>Myrmicinae</taxon>
        <taxon>Cardiocondyla</taxon>
    </lineage>
</organism>
<keyword evidence="2" id="KW-1185">Reference proteome</keyword>
<comment type="caution">
    <text evidence="1">The sequence shown here is derived from an EMBL/GenBank/DDBJ whole genome shotgun (WGS) entry which is preliminary data.</text>
</comment>
<accession>A0AAW2F693</accession>
<evidence type="ECO:0000313" key="1">
    <source>
        <dbReference type="EMBL" id="KAL0109755.1"/>
    </source>
</evidence>
<reference evidence="1 2" key="1">
    <citation type="submission" date="2023-03" db="EMBL/GenBank/DDBJ databases">
        <title>High recombination rates correlate with genetic variation in Cardiocondyla obscurior ants.</title>
        <authorList>
            <person name="Errbii M."/>
        </authorList>
    </citation>
    <scope>NUCLEOTIDE SEQUENCE [LARGE SCALE GENOMIC DNA]</scope>
    <source>
        <strain evidence="1">Alpha-2009</strain>
        <tissue evidence="1">Whole body</tissue>
    </source>
</reference>
<sequence>MTSVVRRFDIIQQRVAPVDSFGNNVSGHAGDFVSRFGDDRKRVGTVHISAQNLSPRARHADVHLGRRLATLRIEGFRVNLSRLHVAPEK</sequence>
<gene>
    <name evidence="1" type="ORF">PUN28_013428</name>
</gene>
<dbReference type="EMBL" id="JADYXP020000014">
    <property type="protein sequence ID" value="KAL0109755.1"/>
    <property type="molecule type" value="Genomic_DNA"/>
</dbReference>
<name>A0AAW2F693_9HYME</name>
<dbReference type="AlphaFoldDB" id="A0AAW2F693"/>
<proteinExistence type="predicted"/>
<protein>
    <submittedName>
        <fullName evidence="1">Uncharacterized protein</fullName>
    </submittedName>
</protein>
<dbReference type="Proteomes" id="UP001430953">
    <property type="component" value="Unassembled WGS sequence"/>
</dbReference>
<evidence type="ECO:0000313" key="2">
    <source>
        <dbReference type="Proteomes" id="UP001430953"/>
    </source>
</evidence>